<feature type="transmembrane region" description="Helical" evidence="10">
    <location>
        <begin position="314"/>
        <end position="334"/>
    </location>
</feature>
<evidence type="ECO:0000256" key="3">
    <source>
        <dbReference type="ARBA" id="ARBA00022106"/>
    </source>
</evidence>
<dbReference type="EMBL" id="DWUY01000314">
    <property type="protein sequence ID" value="HJD30171.1"/>
    <property type="molecule type" value="Genomic_DNA"/>
</dbReference>
<dbReference type="InterPro" id="IPR002528">
    <property type="entry name" value="MATE_fam"/>
</dbReference>
<feature type="transmembrane region" description="Helical" evidence="10">
    <location>
        <begin position="59"/>
        <end position="77"/>
    </location>
</feature>
<dbReference type="GO" id="GO:0042910">
    <property type="term" value="F:xenobiotic transmembrane transporter activity"/>
    <property type="evidence" value="ECO:0007669"/>
    <property type="project" value="InterPro"/>
</dbReference>
<dbReference type="InterPro" id="IPR048279">
    <property type="entry name" value="MdtK-like"/>
</dbReference>
<name>A0A9D2QY65_9FIRM</name>
<evidence type="ECO:0000256" key="5">
    <source>
        <dbReference type="ARBA" id="ARBA00022475"/>
    </source>
</evidence>
<dbReference type="NCBIfam" id="TIGR00797">
    <property type="entry name" value="matE"/>
    <property type="match status" value="1"/>
</dbReference>
<comment type="caution">
    <text evidence="11">The sequence shown here is derived from an EMBL/GenBank/DDBJ whole genome shotgun (WGS) entry which is preliminary data.</text>
</comment>
<evidence type="ECO:0000256" key="10">
    <source>
        <dbReference type="SAM" id="Phobius"/>
    </source>
</evidence>
<comment type="subcellular location">
    <subcellularLocation>
        <location evidence="1">Cell membrane</location>
        <topology evidence="1">Multi-pass membrane protein</topology>
    </subcellularLocation>
</comment>
<comment type="similarity">
    <text evidence="2">Belongs to the multi antimicrobial extrusion (MATE) (TC 2.A.66.1) family. MepA subfamily.</text>
</comment>
<dbReference type="Pfam" id="PF01554">
    <property type="entry name" value="MatE"/>
    <property type="match status" value="2"/>
</dbReference>
<dbReference type="CDD" id="cd13143">
    <property type="entry name" value="MATE_MepA_like"/>
    <property type="match status" value="1"/>
</dbReference>
<proteinExistence type="inferred from homology"/>
<keyword evidence="4" id="KW-0813">Transport</keyword>
<evidence type="ECO:0000256" key="9">
    <source>
        <dbReference type="ARBA" id="ARBA00023251"/>
    </source>
</evidence>
<dbReference type="AlphaFoldDB" id="A0A9D2QY65"/>
<keyword evidence="7 10" id="KW-1133">Transmembrane helix</keyword>
<keyword evidence="8 10" id="KW-0472">Membrane</keyword>
<dbReference type="GO" id="GO:0015297">
    <property type="term" value="F:antiporter activity"/>
    <property type="evidence" value="ECO:0007669"/>
    <property type="project" value="InterPro"/>
</dbReference>
<feature type="transmembrane region" description="Helical" evidence="10">
    <location>
        <begin position="191"/>
        <end position="211"/>
    </location>
</feature>
<dbReference type="PANTHER" id="PTHR43823:SF3">
    <property type="entry name" value="MULTIDRUG EXPORT PROTEIN MEPA"/>
    <property type="match status" value="1"/>
</dbReference>
<feature type="transmembrane region" description="Helical" evidence="10">
    <location>
        <begin position="89"/>
        <end position="112"/>
    </location>
</feature>
<organism evidence="11 12">
    <name type="scientific">Candidatus Blautia avicola</name>
    <dbReference type="NCBI Taxonomy" id="2838483"/>
    <lineage>
        <taxon>Bacteria</taxon>
        <taxon>Bacillati</taxon>
        <taxon>Bacillota</taxon>
        <taxon>Clostridia</taxon>
        <taxon>Lachnospirales</taxon>
        <taxon>Lachnospiraceae</taxon>
        <taxon>Blautia</taxon>
    </lineage>
</organism>
<evidence type="ECO:0000256" key="4">
    <source>
        <dbReference type="ARBA" id="ARBA00022448"/>
    </source>
</evidence>
<evidence type="ECO:0000256" key="6">
    <source>
        <dbReference type="ARBA" id="ARBA00022692"/>
    </source>
</evidence>
<keyword evidence="6 10" id="KW-0812">Transmembrane</keyword>
<dbReference type="Proteomes" id="UP000823892">
    <property type="component" value="Unassembled WGS sequence"/>
</dbReference>
<feature type="transmembrane region" description="Helical" evidence="10">
    <location>
        <begin position="132"/>
        <end position="154"/>
    </location>
</feature>
<dbReference type="PANTHER" id="PTHR43823">
    <property type="entry name" value="SPORULATION PROTEIN YKVU"/>
    <property type="match status" value="1"/>
</dbReference>
<sequence length="448" mass="48508">MGTEKIPSLMVRMAIPSVIAQVINILYNIVDRIYIGHISGVGAAALTGVGLTFPIITLISAFSAFVGSGGAPLASIWMGKNDKKHAEKILGTGVFMLLCFSLILMAVFLIFQRPLLYAFGASDATIGYAMEYLTIYLIGTVFVEIALGLNPFIIAQGRSTTAMMSIVIGAVINIVLDPIFIFVFHMGVKGAAIATVISQAVSAAWNVKALVDKKAVLKIVPSCIRPDIRVIGQIFSLGISPFIMRSTESLISIVLNHQLQKFGGDLYVGSLTIMQSVMQLFSAPLSGYTQGVQPIVSYNFGAGKFDRVRTTYRYMIFGSFLISFVTAASAMIFPEFYAMMFTNESDLIALTGKVMPVFMAGMLIFGLQNGIQPTFLGLGQAKISLFIALLRKVILLVPLALIFPNFFGVMGVYYAEPVADITSAVIASILFLCNIKKILTMENLKKIK</sequence>
<evidence type="ECO:0000256" key="8">
    <source>
        <dbReference type="ARBA" id="ARBA00023136"/>
    </source>
</evidence>
<dbReference type="GO" id="GO:0005886">
    <property type="term" value="C:plasma membrane"/>
    <property type="evidence" value="ECO:0007669"/>
    <property type="project" value="UniProtKB-SubCell"/>
</dbReference>
<dbReference type="InterPro" id="IPR051327">
    <property type="entry name" value="MATE_MepA_subfamily"/>
</dbReference>
<dbReference type="GO" id="GO:0046677">
    <property type="term" value="P:response to antibiotic"/>
    <property type="evidence" value="ECO:0007669"/>
    <property type="project" value="UniProtKB-KW"/>
</dbReference>
<evidence type="ECO:0000313" key="11">
    <source>
        <dbReference type="EMBL" id="HJD30171.1"/>
    </source>
</evidence>
<evidence type="ECO:0000313" key="12">
    <source>
        <dbReference type="Proteomes" id="UP000823892"/>
    </source>
</evidence>
<reference evidence="11" key="1">
    <citation type="journal article" date="2021" name="PeerJ">
        <title>Extensive microbial diversity within the chicken gut microbiome revealed by metagenomics and culture.</title>
        <authorList>
            <person name="Gilroy R."/>
            <person name="Ravi A."/>
            <person name="Getino M."/>
            <person name="Pursley I."/>
            <person name="Horton D.L."/>
            <person name="Alikhan N.F."/>
            <person name="Baker D."/>
            <person name="Gharbi K."/>
            <person name="Hall N."/>
            <person name="Watson M."/>
            <person name="Adriaenssens E.M."/>
            <person name="Foster-Nyarko E."/>
            <person name="Jarju S."/>
            <person name="Secka A."/>
            <person name="Antonio M."/>
            <person name="Oren A."/>
            <person name="Chaudhuri R.R."/>
            <person name="La Ragione R."/>
            <person name="Hildebrand F."/>
            <person name="Pallen M.J."/>
        </authorList>
    </citation>
    <scope>NUCLEOTIDE SEQUENCE</scope>
    <source>
        <strain evidence="11">ChiBcec6-4105</strain>
    </source>
</reference>
<feature type="transmembrane region" description="Helical" evidence="10">
    <location>
        <begin position="421"/>
        <end position="439"/>
    </location>
</feature>
<evidence type="ECO:0000256" key="1">
    <source>
        <dbReference type="ARBA" id="ARBA00004651"/>
    </source>
</evidence>
<gene>
    <name evidence="11" type="ORF">H9914_14435</name>
</gene>
<feature type="transmembrane region" description="Helical" evidence="10">
    <location>
        <begin position="393"/>
        <end position="415"/>
    </location>
</feature>
<dbReference type="PIRSF" id="PIRSF006603">
    <property type="entry name" value="DinF"/>
    <property type="match status" value="1"/>
</dbReference>
<feature type="transmembrane region" description="Helical" evidence="10">
    <location>
        <begin position="166"/>
        <end position="185"/>
    </location>
</feature>
<dbReference type="InterPro" id="IPR045070">
    <property type="entry name" value="MATE_MepA-like"/>
</dbReference>
<evidence type="ECO:0000256" key="7">
    <source>
        <dbReference type="ARBA" id="ARBA00022989"/>
    </source>
</evidence>
<feature type="transmembrane region" description="Helical" evidence="10">
    <location>
        <begin position="6"/>
        <end position="27"/>
    </location>
</feature>
<keyword evidence="9" id="KW-0046">Antibiotic resistance</keyword>
<accession>A0A9D2QY65</accession>
<feature type="transmembrane region" description="Helical" evidence="10">
    <location>
        <begin position="354"/>
        <end position="372"/>
    </location>
</feature>
<reference evidence="11" key="2">
    <citation type="submission" date="2021-04" db="EMBL/GenBank/DDBJ databases">
        <authorList>
            <person name="Gilroy R."/>
        </authorList>
    </citation>
    <scope>NUCLEOTIDE SEQUENCE</scope>
    <source>
        <strain evidence="11">ChiBcec6-4105</strain>
    </source>
</reference>
<protein>
    <recommendedName>
        <fullName evidence="3">Multidrug export protein MepA</fullName>
    </recommendedName>
</protein>
<evidence type="ECO:0000256" key="2">
    <source>
        <dbReference type="ARBA" id="ARBA00008417"/>
    </source>
</evidence>
<keyword evidence="5" id="KW-1003">Cell membrane</keyword>